<sequence>MLLEMAFNICTYYYLNWGFLS</sequence>
<evidence type="ECO:0000313" key="2">
    <source>
        <dbReference type="Proteomes" id="UP000054988"/>
    </source>
</evidence>
<dbReference type="Proteomes" id="UP000054988">
    <property type="component" value="Unassembled WGS sequence"/>
</dbReference>
<accession>A0A0W0FTP3</accession>
<dbReference type="EMBL" id="LATX01001653">
    <property type="protein sequence ID" value="KTB39638.1"/>
    <property type="molecule type" value="Genomic_DNA"/>
</dbReference>
<gene>
    <name evidence="1" type="ORF">WG66_7782</name>
</gene>
<proteinExistence type="predicted"/>
<protein>
    <submittedName>
        <fullName evidence="1">Uncharacterized protein</fullName>
    </submittedName>
</protein>
<evidence type="ECO:0000313" key="1">
    <source>
        <dbReference type="EMBL" id="KTB39638.1"/>
    </source>
</evidence>
<organism evidence="1 2">
    <name type="scientific">Moniliophthora roreri</name>
    <name type="common">Frosty pod rot fungus</name>
    <name type="synonym">Monilia roreri</name>
    <dbReference type="NCBI Taxonomy" id="221103"/>
    <lineage>
        <taxon>Eukaryota</taxon>
        <taxon>Fungi</taxon>
        <taxon>Dikarya</taxon>
        <taxon>Basidiomycota</taxon>
        <taxon>Agaricomycotina</taxon>
        <taxon>Agaricomycetes</taxon>
        <taxon>Agaricomycetidae</taxon>
        <taxon>Agaricales</taxon>
        <taxon>Marasmiineae</taxon>
        <taxon>Marasmiaceae</taxon>
        <taxon>Moniliophthora</taxon>
    </lineage>
</organism>
<reference evidence="1 2" key="1">
    <citation type="submission" date="2015-12" db="EMBL/GenBank/DDBJ databases">
        <title>Draft genome sequence of Moniliophthora roreri, the causal agent of frosty pod rot of cacao.</title>
        <authorList>
            <person name="Aime M.C."/>
            <person name="Diaz-Valderrama J.R."/>
            <person name="Kijpornyongpan T."/>
            <person name="Phillips-Mora W."/>
        </authorList>
    </citation>
    <scope>NUCLEOTIDE SEQUENCE [LARGE SCALE GENOMIC DNA]</scope>
    <source>
        <strain evidence="1 2">MCA 2952</strain>
    </source>
</reference>
<comment type="caution">
    <text evidence="1">The sequence shown here is derived from an EMBL/GenBank/DDBJ whole genome shotgun (WGS) entry which is preliminary data.</text>
</comment>
<name>A0A0W0FTP3_MONRR</name>
<dbReference type="AlphaFoldDB" id="A0A0W0FTP3"/>